<dbReference type="AlphaFoldDB" id="A0A6A6SEE1"/>
<protein>
    <submittedName>
        <fullName evidence="1">Uncharacterized protein</fullName>
    </submittedName>
</protein>
<accession>A0A6A6SEE1</accession>
<reference evidence="1" key="1">
    <citation type="journal article" date="2020" name="Stud. Mycol.">
        <title>101 Dothideomycetes genomes: a test case for predicting lifestyles and emergence of pathogens.</title>
        <authorList>
            <person name="Haridas S."/>
            <person name="Albert R."/>
            <person name="Binder M."/>
            <person name="Bloem J."/>
            <person name="Labutti K."/>
            <person name="Salamov A."/>
            <person name="Andreopoulos B."/>
            <person name="Baker S."/>
            <person name="Barry K."/>
            <person name="Bills G."/>
            <person name="Bluhm B."/>
            <person name="Cannon C."/>
            <person name="Castanera R."/>
            <person name="Culley D."/>
            <person name="Daum C."/>
            <person name="Ezra D."/>
            <person name="Gonzalez J."/>
            <person name="Henrissat B."/>
            <person name="Kuo A."/>
            <person name="Liang C."/>
            <person name="Lipzen A."/>
            <person name="Lutzoni F."/>
            <person name="Magnuson J."/>
            <person name="Mondo S."/>
            <person name="Nolan M."/>
            <person name="Ohm R."/>
            <person name="Pangilinan J."/>
            <person name="Park H.-J."/>
            <person name="Ramirez L."/>
            <person name="Alfaro M."/>
            <person name="Sun H."/>
            <person name="Tritt A."/>
            <person name="Yoshinaga Y."/>
            <person name="Zwiers L.-H."/>
            <person name="Turgeon B."/>
            <person name="Goodwin S."/>
            <person name="Spatafora J."/>
            <person name="Crous P."/>
            <person name="Grigoriev I."/>
        </authorList>
    </citation>
    <scope>NUCLEOTIDE SEQUENCE</scope>
    <source>
        <strain evidence="1">CBS 473.64</strain>
    </source>
</reference>
<keyword evidence="2" id="KW-1185">Reference proteome</keyword>
<dbReference type="Proteomes" id="UP000799753">
    <property type="component" value="Unassembled WGS sequence"/>
</dbReference>
<proteinExistence type="predicted"/>
<evidence type="ECO:0000313" key="2">
    <source>
        <dbReference type="Proteomes" id="UP000799753"/>
    </source>
</evidence>
<evidence type="ECO:0000313" key="1">
    <source>
        <dbReference type="EMBL" id="KAF2645467.1"/>
    </source>
</evidence>
<name>A0A6A6SEE1_9PLEO</name>
<sequence length="159" mass="16845">MAIVPFGGRETMTGNWAIGEPMGLGASTACEWHVVCSAKRLFEMASIRTLPLPASACLCLPLSRPTSAVLAAADDVLLHPLLIIRCGRRAHYHHSLSACQLVTLSPLSIIAFIRASISGPLFALLGALVATGSSTHCTYQARTCRATTTYIGAIHLVFV</sequence>
<organism evidence="1 2">
    <name type="scientific">Massarina eburnea CBS 473.64</name>
    <dbReference type="NCBI Taxonomy" id="1395130"/>
    <lineage>
        <taxon>Eukaryota</taxon>
        <taxon>Fungi</taxon>
        <taxon>Dikarya</taxon>
        <taxon>Ascomycota</taxon>
        <taxon>Pezizomycotina</taxon>
        <taxon>Dothideomycetes</taxon>
        <taxon>Pleosporomycetidae</taxon>
        <taxon>Pleosporales</taxon>
        <taxon>Massarineae</taxon>
        <taxon>Massarinaceae</taxon>
        <taxon>Massarina</taxon>
    </lineage>
</organism>
<dbReference type="EMBL" id="MU006777">
    <property type="protein sequence ID" value="KAF2645467.1"/>
    <property type="molecule type" value="Genomic_DNA"/>
</dbReference>
<gene>
    <name evidence="1" type="ORF">P280DRAFT_120723</name>
</gene>